<dbReference type="EMBL" id="ADTV01000037">
    <property type="protein sequence ID" value="EFG84136.1"/>
    <property type="molecule type" value="Genomic_DNA"/>
</dbReference>
<accession>D5QFI6</accession>
<evidence type="ECO:0000313" key="2">
    <source>
        <dbReference type="Proteomes" id="UP000006468"/>
    </source>
</evidence>
<reference evidence="1 2" key="1">
    <citation type="journal article" date="2010" name="J. Bacteriol.">
        <title>Genome sequence of a cellulose-producing bacterium, Gluconacetobacter hansenii ATCC 23769.</title>
        <authorList>
            <person name="Iyer P.R."/>
            <person name="Geib S.M."/>
            <person name="Catchmark J."/>
            <person name="Kao T.H."/>
            <person name="Tien M."/>
        </authorList>
    </citation>
    <scope>NUCLEOTIDE SEQUENCE [LARGE SCALE GENOMIC DNA]</scope>
    <source>
        <strain evidence="1 2">ATCC 23769</strain>
    </source>
</reference>
<name>D5QFI6_NOVHA</name>
<protein>
    <submittedName>
        <fullName evidence="1">Uncharacterized protein</fullName>
    </submittedName>
</protein>
<dbReference type="HOGENOM" id="CLU_3271574_0_0_5"/>
<proteinExistence type="predicted"/>
<evidence type="ECO:0000313" key="1">
    <source>
        <dbReference type="EMBL" id="EFG84136.1"/>
    </source>
</evidence>
<sequence length="41" mass="4664">MYDLAMAGTEPSYVTWHLSWINDGDRPSGQKLVAGFIIFYI</sequence>
<dbReference type="Proteomes" id="UP000006468">
    <property type="component" value="Chromosome"/>
</dbReference>
<dbReference type="AlphaFoldDB" id="D5QFI6"/>
<gene>
    <name evidence="1" type="ORF">GXY_09529</name>
</gene>
<comment type="caution">
    <text evidence="1">The sequence shown here is derived from an EMBL/GenBank/DDBJ whole genome shotgun (WGS) entry which is preliminary data.</text>
</comment>
<organism evidence="1 2">
    <name type="scientific">Novacetimonas hansenii ATCC 23769</name>
    <dbReference type="NCBI Taxonomy" id="714995"/>
    <lineage>
        <taxon>Bacteria</taxon>
        <taxon>Pseudomonadati</taxon>
        <taxon>Pseudomonadota</taxon>
        <taxon>Alphaproteobacteria</taxon>
        <taxon>Acetobacterales</taxon>
        <taxon>Acetobacteraceae</taxon>
        <taxon>Novacetimonas</taxon>
    </lineage>
</organism>